<dbReference type="AlphaFoldDB" id="A0A2H3KK65"/>
<dbReference type="InterPro" id="IPR051416">
    <property type="entry name" value="phD-YefM_TA_antitoxins"/>
</dbReference>
<keyword evidence="4" id="KW-1185">Reference proteome</keyword>
<dbReference type="EMBL" id="LYXE01000127">
    <property type="protein sequence ID" value="PDV97583.1"/>
    <property type="molecule type" value="Genomic_DNA"/>
</dbReference>
<organism evidence="3 4">
    <name type="scientific">Candidatus Chloroploca asiatica</name>
    <dbReference type="NCBI Taxonomy" id="1506545"/>
    <lineage>
        <taxon>Bacteria</taxon>
        <taxon>Bacillati</taxon>
        <taxon>Chloroflexota</taxon>
        <taxon>Chloroflexia</taxon>
        <taxon>Chloroflexales</taxon>
        <taxon>Chloroflexineae</taxon>
        <taxon>Oscillochloridaceae</taxon>
        <taxon>Candidatus Chloroploca</taxon>
    </lineage>
</organism>
<dbReference type="PANTHER" id="PTHR35377:SF7">
    <property type="entry name" value="SSL1004 PROTEIN"/>
    <property type="match status" value="1"/>
</dbReference>
<name>A0A2H3KK65_9CHLR</name>
<dbReference type="InterPro" id="IPR036165">
    <property type="entry name" value="YefM-like_sf"/>
</dbReference>
<reference evidence="3 4" key="1">
    <citation type="submission" date="2016-05" db="EMBL/GenBank/DDBJ databases">
        <authorList>
            <person name="Lavstsen T."/>
            <person name="Jespersen J.S."/>
        </authorList>
    </citation>
    <scope>NUCLEOTIDE SEQUENCE [LARGE SCALE GENOMIC DNA]</scope>
    <source>
        <strain evidence="3 4">B7-9</strain>
    </source>
</reference>
<gene>
    <name evidence="3" type="ORF">A9Q02_03775</name>
</gene>
<dbReference type="PANTHER" id="PTHR35377">
    <property type="entry name" value="ANTITOXIN VAPB49-RELATED-RELATED"/>
    <property type="match status" value="1"/>
</dbReference>
<protein>
    <submittedName>
        <fullName evidence="3">Toxin-antitoxin (TA) system antitoxin</fullName>
    </submittedName>
</protein>
<feature type="region of interest" description="Disordered" evidence="2">
    <location>
        <begin position="50"/>
        <end position="78"/>
    </location>
</feature>
<evidence type="ECO:0000313" key="4">
    <source>
        <dbReference type="Proteomes" id="UP000220922"/>
    </source>
</evidence>
<sequence length="78" mass="8537">MTTKAVEIHEAQQHLAELVAQVATGEEIILLDGQIPRARLVPITPHTARRVPGLHAGSMTMSPDFDQPLPDEFWTGTP</sequence>
<evidence type="ECO:0000256" key="2">
    <source>
        <dbReference type="SAM" id="MobiDB-lite"/>
    </source>
</evidence>
<evidence type="ECO:0000313" key="3">
    <source>
        <dbReference type="EMBL" id="PDV97583.1"/>
    </source>
</evidence>
<comment type="similarity">
    <text evidence="1">Belongs to the phD/YefM antitoxin family.</text>
</comment>
<evidence type="ECO:0000256" key="1">
    <source>
        <dbReference type="ARBA" id="ARBA00009981"/>
    </source>
</evidence>
<dbReference type="SUPFAM" id="SSF143120">
    <property type="entry name" value="YefM-like"/>
    <property type="match status" value="1"/>
</dbReference>
<comment type="caution">
    <text evidence="3">The sequence shown here is derived from an EMBL/GenBank/DDBJ whole genome shotgun (WGS) entry which is preliminary data.</text>
</comment>
<proteinExistence type="inferred from homology"/>
<dbReference type="OrthoDB" id="9800503at2"/>
<dbReference type="RefSeq" id="WP_097654209.1">
    <property type="nucleotide sequence ID" value="NZ_LYXE01000127.1"/>
</dbReference>
<dbReference type="Proteomes" id="UP000220922">
    <property type="component" value="Unassembled WGS sequence"/>
</dbReference>
<accession>A0A2H3KK65</accession>